<dbReference type="Gene3D" id="1.10.10.10">
    <property type="entry name" value="Winged helix-like DNA-binding domain superfamily/Winged helix DNA-binding domain"/>
    <property type="match status" value="1"/>
</dbReference>
<name>A0ABV9XZA7_9PSEU</name>
<dbReference type="RefSeq" id="WP_344040109.1">
    <property type="nucleotide sequence ID" value="NZ_BAAAKE010000020.1"/>
</dbReference>
<dbReference type="InterPro" id="IPR036388">
    <property type="entry name" value="WH-like_DNA-bd_sf"/>
</dbReference>
<evidence type="ECO:0000313" key="3">
    <source>
        <dbReference type="Proteomes" id="UP001595833"/>
    </source>
</evidence>
<dbReference type="SUPFAM" id="SSF46785">
    <property type="entry name" value="Winged helix' DNA-binding domain"/>
    <property type="match status" value="1"/>
</dbReference>
<dbReference type="Proteomes" id="UP001595833">
    <property type="component" value="Unassembled WGS sequence"/>
</dbReference>
<accession>A0ABV9XZA7</accession>
<sequence length="64" mass="7101">MLLELLVHGTRSRSELADRLRLSRPTLSRVTKSLVAQGLLVEGATELRSTTGRPSELLHVHGWV</sequence>
<organism evidence="2 3">
    <name type="scientific">Saccharothrix xinjiangensis</name>
    <dbReference type="NCBI Taxonomy" id="204798"/>
    <lineage>
        <taxon>Bacteria</taxon>
        <taxon>Bacillati</taxon>
        <taxon>Actinomycetota</taxon>
        <taxon>Actinomycetes</taxon>
        <taxon>Pseudonocardiales</taxon>
        <taxon>Pseudonocardiaceae</taxon>
        <taxon>Saccharothrix</taxon>
    </lineage>
</organism>
<dbReference type="InterPro" id="IPR000835">
    <property type="entry name" value="HTH_MarR-typ"/>
</dbReference>
<dbReference type="EMBL" id="JBHSJB010000016">
    <property type="protein sequence ID" value="MFC5055718.1"/>
    <property type="molecule type" value="Genomic_DNA"/>
</dbReference>
<proteinExistence type="predicted"/>
<dbReference type="InterPro" id="IPR036390">
    <property type="entry name" value="WH_DNA-bd_sf"/>
</dbReference>
<evidence type="ECO:0000313" key="2">
    <source>
        <dbReference type="EMBL" id="MFC5055718.1"/>
    </source>
</evidence>
<keyword evidence="3" id="KW-1185">Reference proteome</keyword>
<feature type="domain" description="HTH marR-type" evidence="1">
    <location>
        <begin position="2"/>
        <end position="42"/>
    </location>
</feature>
<gene>
    <name evidence="2" type="ORF">ACFPFM_18395</name>
</gene>
<evidence type="ECO:0000259" key="1">
    <source>
        <dbReference type="Pfam" id="PF12802"/>
    </source>
</evidence>
<reference evidence="3" key="1">
    <citation type="journal article" date="2019" name="Int. J. Syst. Evol. Microbiol.">
        <title>The Global Catalogue of Microorganisms (GCM) 10K type strain sequencing project: providing services to taxonomists for standard genome sequencing and annotation.</title>
        <authorList>
            <consortium name="The Broad Institute Genomics Platform"/>
            <consortium name="The Broad Institute Genome Sequencing Center for Infectious Disease"/>
            <person name="Wu L."/>
            <person name="Ma J."/>
        </authorList>
    </citation>
    <scope>NUCLEOTIDE SEQUENCE [LARGE SCALE GENOMIC DNA]</scope>
    <source>
        <strain evidence="3">KCTC 12848</strain>
    </source>
</reference>
<protein>
    <submittedName>
        <fullName evidence="2">MarR family transcriptional regulator</fullName>
    </submittedName>
</protein>
<dbReference type="Pfam" id="PF12802">
    <property type="entry name" value="MarR_2"/>
    <property type="match status" value="1"/>
</dbReference>
<comment type="caution">
    <text evidence="2">The sequence shown here is derived from an EMBL/GenBank/DDBJ whole genome shotgun (WGS) entry which is preliminary data.</text>
</comment>